<dbReference type="InterPro" id="IPR007421">
    <property type="entry name" value="Schlafen_AlbA_2_dom"/>
</dbReference>
<keyword evidence="3" id="KW-1185">Reference proteome</keyword>
<dbReference type="Proteomes" id="UP001431776">
    <property type="component" value="Unassembled WGS sequence"/>
</dbReference>
<accession>A0AAW6TSP8</accession>
<dbReference type="PANTHER" id="PTHR30595">
    <property type="entry name" value="GLPR-RELATED TRANSCRIPTIONAL REPRESSOR"/>
    <property type="match status" value="1"/>
</dbReference>
<dbReference type="GO" id="GO:0005524">
    <property type="term" value="F:ATP binding"/>
    <property type="evidence" value="ECO:0007669"/>
    <property type="project" value="UniProtKB-KW"/>
</dbReference>
<evidence type="ECO:0000313" key="2">
    <source>
        <dbReference type="EMBL" id="MDI6447715.1"/>
    </source>
</evidence>
<dbReference type="RefSeq" id="WP_349243127.1">
    <property type="nucleotide sequence ID" value="NZ_JASCXX010000002.1"/>
</dbReference>
<dbReference type="PANTHER" id="PTHR30595:SF6">
    <property type="entry name" value="SCHLAFEN ALBA-2 DOMAIN-CONTAINING PROTEIN"/>
    <property type="match status" value="1"/>
</dbReference>
<organism evidence="2 3">
    <name type="scientific">Anaerobaca lacustris</name>
    <dbReference type="NCBI Taxonomy" id="3044600"/>
    <lineage>
        <taxon>Bacteria</taxon>
        <taxon>Pseudomonadati</taxon>
        <taxon>Planctomycetota</taxon>
        <taxon>Phycisphaerae</taxon>
        <taxon>Sedimentisphaerales</taxon>
        <taxon>Anaerobacaceae</taxon>
        <taxon>Anaerobaca</taxon>
    </lineage>
</organism>
<keyword evidence="2" id="KW-0547">Nucleotide-binding</keyword>
<reference evidence="2" key="1">
    <citation type="submission" date="2023-05" db="EMBL/GenBank/DDBJ databases">
        <title>Anaerotaeda fermentans gen. nov., sp. nov., a novel anaerobic planctomycete of the new family within the order Sedimentisphaerales isolated from Taman Peninsula, Russia.</title>
        <authorList>
            <person name="Khomyakova M.A."/>
            <person name="Merkel A.Y."/>
            <person name="Slobodkin A.I."/>
        </authorList>
    </citation>
    <scope>NUCLEOTIDE SEQUENCE</scope>
    <source>
        <strain evidence="2">M17dextr</strain>
    </source>
</reference>
<proteinExistence type="predicted"/>
<dbReference type="EMBL" id="JASCXX010000002">
    <property type="protein sequence ID" value="MDI6447715.1"/>
    <property type="molecule type" value="Genomic_DNA"/>
</dbReference>
<keyword evidence="2" id="KW-0067">ATP-binding</keyword>
<dbReference type="AlphaFoldDB" id="A0AAW6TSP8"/>
<dbReference type="Gene3D" id="3.30.950.30">
    <property type="entry name" value="Schlafen, AAA domain"/>
    <property type="match status" value="1"/>
</dbReference>
<feature type="domain" description="Schlafen AlbA-2" evidence="1">
    <location>
        <begin position="15"/>
        <end position="130"/>
    </location>
</feature>
<protein>
    <submittedName>
        <fullName evidence="2">ATP-binding protein</fullName>
    </submittedName>
</protein>
<evidence type="ECO:0000313" key="3">
    <source>
        <dbReference type="Proteomes" id="UP001431776"/>
    </source>
</evidence>
<dbReference type="Gene3D" id="3.30.565.60">
    <property type="match status" value="1"/>
</dbReference>
<sequence>MIDERELRELLADLESDRVERTVSTTDTDKFCEAICAFANDMPGNNRPGYLIVGAQDDDGQVKGTEVTDRLLQKLSSYADSGQIVPLPSMTVQKMSLPEGDLAVVEVRPSDVPPVRYRGRVCIRRGPRKAIANEQEERILTERRTHRARTFDLRPCRGCGRDDLVLDLFQLTYLKAAIAPELVEENNRDMLLQMASLGFWCPTEACATNAGAILFSQDPLNWFPGAAIQYVRYQDDGLDSEVLDERRFEGDLITVLRELDGFLRTLFPSRPESTSALKEVIRTAYPMPAIRELLMNAVMHRDYESNAPIRFYWFRGRIEIQNPGGLYGAVTPETFPDQNDYRNPKIAEAMKILGYVNTFGRGIARTQRFLSDNGNPPADFCIDEPAFFLATIKETAR</sequence>
<comment type="caution">
    <text evidence="2">The sequence shown here is derived from an EMBL/GenBank/DDBJ whole genome shotgun (WGS) entry which is preliminary data.</text>
</comment>
<dbReference type="Pfam" id="PF04326">
    <property type="entry name" value="SLFN_AlbA_2"/>
    <property type="match status" value="1"/>
</dbReference>
<gene>
    <name evidence="2" type="ORF">QJ522_01570</name>
</gene>
<evidence type="ECO:0000259" key="1">
    <source>
        <dbReference type="Pfam" id="PF04326"/>
    </source>
</evidence>
<name>A0AAW6TSP8_9BACT</name>
<dbReference type="InterPro" id="IPR038475">
    <property type="entry name" value="RecG_C_sf"/>
</dbReference>
<dbReference type="InterPro" id="IPR038461">
    <property type="entry name" value="Schlafen_AlbA_2_dom_sf"/>
</dbReference>
<dbReference type="Pfam" id="PF13749">
    <property type="entry name" value="HATPase_c_4"/>
    <property type="match status" value="1"/>
</dbReference>